<feature type="domain" description="C2H2-type" evidence="9">
    <location>
        <begin position="417"/>
        <end position="444"/>
    </location>
</feature>
<dbReference type="SMART" id="SM00355">
    <property type="entry name" value="ZnF_C2H2"/>
    <property type="match status" value="7"/>
</dbReference>
<evidence type="ECO:0000259" key="9">
    <source>
        <dbReference type="PROSITE" id="PS50157"/>
    </source>
</evidence>
<evidence type="ECO:0000256" key="6">
    <source>
        <dbReference type="ARBA" id="ARBA00023242"/>
    </source>
</evidence>
<evidence type="ECO:0000256" key="7">
    <source>
        <dbReference type="PROSITE-ProRule" id="PRU00042"/>
    </source>
</evidence>
<evidence type="ECO:0000256" key="3">
    <source>
        <dbReference type="ARBA" id="ARBA00022737"/>
    </source>
</evidence>
<feature type="domain" description="C2H2-type" evidence="9">
    <location>
        <begin position="305"/>
        <end position="332"/>
    </location>
</feature>
<evidence type="ECO:0000256" key="5">
    <source>
        <dbReference type="ARBA" id="ARBA00022833"/>
    </source>
</evidence>
<protein>
    <recommendedName>
        <fullName evidence="9">C2H2-type domain-containing protein</fullName>
    </recommendedName>
</protein>
<reference evidence="10 11" key="1">
    <citation type="journal article" date="2022" name="Allergy">
        <title>Genome assembly and annotation of Periplaneta americana reveal a comprehensive cockroach allergen profile.</title>
        <authorList>
            <person name="Wang L."/>
            <person name="Xiong Q."/>
            <person name="Saelim N."/>
            <person name="Wang L."/>
            <person name="Nong W."/>
            <person name="Wan A.T."/>
            <person name="Shi M."/>
            <person name="Liu X."/>
            <person name="Cao Q."/>
            <person name="Hui J.H.L."/>
            <person name="Sookrung N."/>
            <person name="Leung T.F."/>
            <person name="Tungtrongchitr A."/>
            <person name="Tsui S.K.W."/>
        </authorList>
    </citation>
    <scope>NUCLEOTIDE SEQUENCE [LARGE SCALE GENOMIC DNA]</scope>
    <source>
        <strain evidence="10">PWHHKU_190912</strain>
    </source>
</reference>
<proteinExistence type="predicted"/>
<dbReference type="InterPro" id="IPR013087">
    <property type="entry name" value="Znf_C2H2_type"/>
</dbReference>
<gene>
    <name evidence="10" type="ORF">ANN_28080</name>
</gene>
<dbReference type="SUPFAM" id="SSF57667">
    <property type="entry name" value="beta-beta-alpha zinc fingers"/>
    <property type="match status" value="4"/>
</dbReference>
<comment type="caution">
    <text evidence="10">The sequence shown here is derived from an EMBL/GenBank/DDBJ whole genome shotgun (WGS) entry which is preliminary data.</text>
</comment>
<feature type="domain" description="C2H2-type" evidence="9">
    <location>
        <begin position="277"/>
        <end position="304"/>
    </location>
</feature>
<dbReference type="EMBL" id="JAJSOF020000043">
    <property type="protein sequence ID" value="KAJ4425464.1"/>
    <property type="molecule type" value="Genomic_DNA"/>
</dbReference>
<keyword evidence="6" id="KW-0539">Nucleus</keyword>
<keyword evidence="3" id="KW-0677">Repeat</keyword>
<dbReference type="Gene3D" id="3.30.160.60">
    <property type="entry name" value="Classic Zinc Finger"/>
    <property type="match status" value="6"/>
</dbReference>
<evidence type="ECO:0000313" key="11">
    <source>
        <dbReference type="Proteomes" id="UP001148838"/>
    </source>
</evidence>
<dbReference type="PANTHER" id="PTHR24390">
    <property type="entry name" value="ZINC FINGER PROTEIN"/>
    <property type="match status" value="1"/>
</dbReference>
<dbReference type="PANTHER" id="PTHR24390:SF79">
    <property type="entry name" value="ASPARAGINE-RICH ZINC FINGER PROTEIN AZF1"/>
    <property type="match status" value="1"/>
</dbReference>
<evidence type="ECO:0000256" key="4">
    <source>
        <dbReference type="ARBA" id="ARBA00022771"/>
    </source>
</evidence>
<feature type="domain" description="C2H2-type" evidence="9">
    <location>
        <begin position="361"/>
        <end position="388"/>
    </location>
</feature>
<keyword evidence="5" id="KW-0862">Zinc</keyword>
<sequence length="487" mass="54915">MHGKKEESGLRGPGGVVPKVWTGGKKKWTRENRGGLRGAKWTQWQGGLKGEMDSDGPKWTGRGRGGWRTKMVTEQGSGADRGGLGGRVDSDDMEWTKWTPNGPEDRFWKIQGLVEGTGSHVFLHKAMVDVMKMEREIDPLAIGRSNITDIVEGNILSQEGNLSHLDVTDIKTECMDQSYDIKSKIKVEDTTPVPISFPVVKTEVVEDSLDVARVQQEEKVTLPSEEDEVLTESFVDHDEKRVIRERTDLDREENNLIECGNNIPDCSNGSDVSHNYIKCSMCNEVFISEQCLKLHFQIHTKMKPLRCDVCGESFSSSSNLNTHACVHGREKPFKCDVCGKCFLENGGLRRHVRIHTGQKRFKCEVCGKRFSQSGDLNKHVRIHTGQKPFKCEECGKCFSVSTHLSAHTRTHTGEKPFKCDICGKCFLQCGGLSRHVRIHTGQKQFKCEMCGKCFSESWDLRKHIRIHTGQKPFKCKVEFCSPDEHTS</sequence>
<dbReference type="Pfam" id="PF13894">
    <property type="entry name" value="zf-C2H2_4"/>
    <property type="match status" value="1"/>
</dbReference>
<keyword evidence="2" id="KW-0479">Metal-binding</keyword>
<keyword evidence="11" id="KW-1185">Reference proteome</keyword>
<evidence type="ECO:0000313" key="10">
    <source>
        <dbReference type="EMBL" id="KAJ4425464.1"/>
    </source>
</evidence>
<comment type="subcellular location">
    <subcellularLocation>
        <location evidence="1">Nucleus</location>
    </subcellularLocation>
</comment>
<name>A0ABQ8RUW6_PERAM</name>
<dbReference type="Pfam" id="PF00096">
    <property type="entry name" value="zf-C2H2"/>
    <property type="match status" value="5"/>
</dbReference>
<feature type="domain" description="C2H2-type" evidence="9">
    <location>
        <begin position="445"/>
        <end position="472"/>
    </location>
</feature>
<keyword evidence="4 7" id="KW-0863">Zinc-finger</keyword>
<evidence type="ECO:0000256" key="8">
    <source>
        <dbReference type="SAM" id="MobiDB-lite"/>
    </source>
</evidence>
<dbReference type="InterPro" id="IPR036236">
    <property type="entry name" value="Znf_C2H2_sf"/>
</dbReference>
<dbReference type="PROSITE" id="PS50157">
    <property type="entry name" value="ZINC_FINGER_C2H2_2"/>
    <property type="match status" value="7"/>
</dbReference>
<feature type="domain" description="C2H2-type" evidence="9">
    <location>
        <begin position="389"/>
        <end position="416"/>
    </location>
</feature>
<organism evidence="10 11">
    <name type="scientific">Periplaneta americana</name>
    <name type="common">American cockroach</name>
    <name type="synonym">Blatta americana</name>
    <dbReference type="NCBI Taxonomy" id="6978"/>
    <lineage>
        <taxon>Eukaryota</taxon>
        <taxon>Metazoa</taxon>
        <taxon>Ecdysozoa</taxon>
        <taxon>Arthropoda</taxon>
        <taxon>Hexapoda</taxon>
        <taxon>Insecta</taxon>
        <taxon>Pterygota</taxon>
        <taxon>Neoptera</taxon>
        <taxon>Polyneoptera</taxon>
        <taxon>Dictyoptera</taxon>
        <taxon>Blattodea</taxon>
        <taxon>Blattoidea</taxon>
        <taxon>Blattidae</taxon>
        <taxon>Blattinae</taxon>
        <taxon>Periplaneta</taxon>
    </lineage>
</organism>
<accession>A0ABQ8RUW6</accession>
<feature type="domain" description="C2H2-type" evidence="9">
    <location>
        <begin position="333"/>
        <end position="360"/>
    </location>
</feature>
<dbReference type="PROSITE" id="PS00028">
    <property type="entry name" value="ZINC_FINGER_C2H2_1"/>
    <property type="match status" value="7"/>
</dbReference>
<dbReference type="Proteomes" id="UP001148838">
    <property type="component" value="Unassembled WGS sequence"/>
</dbReference>
<evidence type="ECO:0000256" key="1">
    <source>
        <dbReference type="ARBA" id="ARBA00004123"/>
    </source>
</evidence>
<feature type="region of interest" description="Disordered" evidence="8">
    <location>
        <begin position="1"/>
        <end position="94"/>
    </location>
</feature>
<evidence type="ECO:0000256" key="2">
    <source>
        <dbReference type="ARBA" id="ARBA00022723"/>
    </source>
</evidence>